<dbReference type="AlphaFoldDB" id="A0A9I9DTG1"/>
<organism evidence="2">
    <name type="scientific">Cucumis melo</name>
    <name type="common">Muskmelon</name>
    <dbReference type="NCBI Taxonomy" id="3656"/>
    <lineage>
        <taxon>Eukaryota</taxon>
        <taxon>Viridiplantae</taxon>
        <taxon>Streptophyta</taxon>
        <taxon>Embryophyta</taxon>
        <taxon>Tracheophyta</taxon>
        <taxon>Spermatophyta</taxon>
        <taxon>Magnoliopsida</taxon>
        <taxon>eudicotyledons</taxon>
        <taxon>Gunneridae</taxon>
        <taxon>Pentapetalae</taxon>
        <taxon>rosids</taxon>
        <taxon>fabids</taxon>
        <taxon>Cucurbitales</taxon>
        <taxon>Cucurbitaceae</taxon>
        <taxon>Benincaseae</taxon>
        <taxon>Cucumis</taxon>
    </lineage>
</organism>
<feature type="compositionally biased region" description="Polar residues" evidence="1">
    <location>
        <begin position="18"/>
        <end position="51"/>
    </location>
</feature>
<proteinExistence type="predicted"/>
<dbReference type="Gramene" id="MELO3C022893.2.1">
    <property type="protein sequence ID" value="MELO3C022893.2.1"/>
    <property type="gene ID" value="MELO3C022893.2"/>
</dbReference>
<name>A0A9I9DTG1_CUCME</name>
<sequence length="87" mass="9911">MVQNQLRTHQEALAGNQPAENVQNLQQEAHQRPKNQQQILQENQDSHQSPENLPGIQEPARDSKELITEVCSGLISFYTINICYLQS</sequence>
<protein>
    <submittedName>
        <fullName evidence="2">Uncharacterized protein</fullName>
    </submittedName>
</protein>
<feature type="region of interest" description="Disordered" evidence="1">
    <location>
        <begin position="1"/>
        <end position="61"/>
    </location>
</feature>
<evidence type="ECO:0000256" key="1">
    <source>
        <dbReference type="SAM" id="MobiDB-lite"/>
    </source>
</evidence>
<reference evidence="2" key="1">
    <citation type="submission" date="2023-03" db="UniProtKB">
        <authorList>
            <consortium name="EnsemblPlants"/>
        </authorList>
    </citation>
    <scope>IDENTIFICATION</scope>
</reference>
<evidence type="ECO:0000313" key="2">
    <source>
        <dbReference type="EnsemblPlants" id="MELO3C022893.2.1"/>
    </source>
</evidence>
<dbReference type="EnsemblPlants" id="MELO3C022893.2.1">
    <property type="protein sequence ID" value="MELO3C022893.2.1"/>
    <property type="gene ID" value="MELO3C022893.2"/>
</dbReference>
<accession>A0A9I9DTG1</accession>